<dbReference type="AlphaFoldDB" id="A0A7K0BN68"/>
<dbReference type="EMBL" id="WEGH01000001">
    <property type="protein sequence ID" value="MQY02629.1"/>
    <property type="molecule type" value="Genomic_DNA"/>
</dbReference>
<accession>A0A7K0BN68</accession>
<evidence type="ECO:0000259" key="1">
    <source>
        <dbReference type="Pfam" id="PF04149"/>
    </source>
</evidence>
<protein>
    <recommendedName>
        <fullName evidence="1">DUF397 domain-containing protein</fullName>
    </recommendedName>
</protein>
<reference evidence="2 3" key="1">
    <citation type="submission" date="2019-10" db="EMBL/GenBank/DDBJ databases">
        <title>Actinomadura rubteroloni sp. nov. and Actinomadura macrotermitis sp. nov., isolated from the gut of fungus growing-termite Macrotermes natalensis.</title>
        <authorList>
            <person name="Benndorf R."/>
            <person name="Martin K."/>
            <person name="Kuefner M."/>
            <person name="De Beer W."/>
            <person name="Kaster A.-K."/>
            <person name="Vollmers J."/>
            <person name="Poulsen M."/>
            <person name="Beemelmanns C."/>
        </authorList>
    </citation>
    <scope>NUCLEOTIDE SEQUENCE [LARGE SCALE GENOMIC DNA]</scope>
    <source>
        <strain evidence="2 3">RB68</strain>
    </source>
</reference>
<feature type="domain" description="DUF397" evidence="1">
    <location>
        <begin position="6"/>
        <end position="59"/>
    </location>
</feature>
<gene>
    <name evidence="2" type="ORF">ACRB68_06610</name>
</gene>
<organism evidence="2 3">
    <name type="scientific">Actinomadura macrotermitis</name>
    <dbReference type="NCBI Taxonomy" id="2585200"/>
    <lineage>
        <taxon>Bacteria</taxon>
        <taxon>Bacillati</taxon>
        <taxon>Actinomycetota</taxon>
        <taxon>Actinomycetes</taxon>
        <taxon>Streptosporangiales</taxon>
        <taxon>Thermomonosporaceae</taxon>
        <taxon>Actinomadura</taxon>
    </lineage>
</organism>
<keyword evidence="3" id="KW-1185">Reference proteome</keyword>
<dbReference type="InterPro" id="IPR007278">
    <property type="entry name" value="DUF397"/>
</dbReference>
<name>A0A7K0BN68_9ACTN</name>
<proteinExistence type="predicted"/>
<comment type="caution">
    <text evidence="2">The sequence shown here is derived from an EMBL/GenBank/DDBJ whole genome shotgun (WGS) entry which is preliminary data.</text>
</comment>
<dbReference type="Proteomes" id="UP000487268">
    <property type="component" value="Unassembled WGS sequence"/>
</dbReference>
<sequence>MDLTRAMWRRSSHSTDTGGNCIEVAILFDAVAIRDSKDVDGGRLTLHAESFRAFLDSVKRSYP</sequence>
<evidence type="ECO:0000313" key="3">
    <source>
        <dbReference type="Proteomes" id="UP000487268"/>
    </source>
</evidence>
<dbReference type="Pfam" id="PF04149">
    <property type="entry name" value="DUF397"/>
    <property type="match status" value="1"/>
</dbReference>
<evidence type="ECO:0000313" key="2">
    <source>
        <dbReference type="EMBL" id="MQY02629.1"/>
    </source>
</evidence>